<name>A0ABS7QPI1_9ACTN</name>
<feature type="transmembrane region" description="Helical" evidence="2">
    <location>
        <begin position="75"/>
        <end position="99"/>
    </location>
</feature>
<feature type="region of interest" description="Disordered" evidence="1">
    <location>
        <begin position="114"/>
        <end position="134"/>
    </location>
</feature>
<dbReference type="InterPro" id="IPR032689">
    <property type="entry name" value="TraG-D_C"/>
</dbReference>
<dbReference type="Pfam" id="PF12696">
    <property type="entry name" value="TraG-D_C"/>
    <property type="match status" value="1"/>
</dbReference>
<dbReference type="Gene3D" id="3.40.50.300">
    <property type="entry name" value="P-loop containing nucleotide triphosphate hydrolases"/>
    <property type="match status" value="1"/>
</dbReference>
<dbReference type="SUPFAM" id="SSF52540">
    <property type="entry name" value="P-loop containing nucleoside triphosphate hydrolases"/>
    <property type="match status" value="1"/>
</dbReference>
<keyword evidence="5" id="KW-1185">Reference proteome</keyword>
<keyword evidence="2" id="KW-1133">Transmembrane helix</keyword>
<proteinExistence type="predicted"/>
<sequence length="529" mass="56020">MPDGLLLALIGFLLGATVLLWTGTGVAGLLAHGRWPRHLHFTRTPLAMRELITRPQDLATAWQQVPAADLPRPGLFWGIFLGEVLVLLVLAVFLLGTFTRYRAVRAARRHDRLTAPAQAPLPDQRPATPPQAQPPVPYVPQPAVEAVPAAAYEAPAQAPPVAPQAPVAPPAPQVPVEPEPQPVAAAVTAPAAPETAVTAAPPVPGQLTGAGLLFTGAGGAAAAEKGKRLVQPAVLDAEGPVVVTCADAQTWQQTVGNRGKLGPVHVFDPEHLVDTPGRLRWAPHNGCQDPATATTRARALLAPLRTHDVTVNDAAETLLRCWLHAAAVDGMPFRQLHRWAGGSGSSDALRVLRTARDAASGWSGELEATLHAHPERRDAAQELIHTALSCLNSLHIRDACSPGRTDVLDLESFVAERGTLYVVGTPREDPRTDPGAMPVLTALVSSVVEHGRRVAEGSSPGRLDPPMTCVLDDVATIAPLPELPSLMAEGPALGLPVLAVLRSADQARHRWPPKQAERIWRAATTRLTI</sequence>
<gene>
    <name evidence="4" type="ORF">K7472_09520</name>
</gene>
<evidence type="ECO:0000256" key="1">
    <source>
        <dbReference type="SAM" id="MobiDB-lite"/>
    </source>
</evidence>
<evidence type="ECO:0000313" key="5">
    <source>
        <dbReference type="Proteomes" id="UP001198565"/>
    </source>
</evidence>
<keyword evidence="2" id="KW-0812">Transmembrane</keyword>
<protein>
    <submittedName>
        <fullName evidence="4">Type IV secretory system conjugative DNA transfer family protein</fullName>
    </submittedName>
</protein>
<feature type="region of interest" description="Disordered" evidence="1">
    <location>
        <begin position="159"/>
        <end position="178"/>
    </location>
</feature>
<reference evidence="4 5" key="1">
    <citation type="submission" date="2021-08" db="EMBL/GenBank/DDBJ databases">
        <title>Streptomyces sp. PTM05 isolated from lichen.</title>
        <authorList>
            <person name="Somphong A."/>
            <person name="Phongsopitanun W."/>
            <person name="Tanasupawat S."/>
        </authorList>
    </citation>
    <scope>NUCLEOTIDE SEQUENCE [LARGE SCALE GENOMIC DNA]</scope>
    <source>
        <strain evidence="4 5">Ptm05</strain>
    </source>
</reference>
<dbReference type="InterPro" id="IPR027417">
    <property type="entry name" value="P-loop_NTPase"/>
</dbReference>
<dbReference type="Proteomes" id="UP001198565">
    <property type="component" value="Unassembled WGS sequence"/>
</dbReference>
<evidence type="ECO:0000313" key="4">
    <source>
        <dbReference type="EMBL" id="MBY8885084.1"/>
    </source>
</evidence>
<organism evidence="4 5">
    <name type="scientific">Streptantibioticus parmotrematis</name>
    <dbReference type="NCBI Taxonomy" id="2873249"/>
    <lineage>
        <taxon>Bacteria</taxon>
        <taxon>Bacillati</taxon>
        <taxon>Actinomycetota</taxon>
        <taxon>Actinomycetes</taxon>
        <taxon>Kitasatosporales</taxon>
        <taxon>Streptomycetaceae</taxon>
        <taxon>Streptantibioticus</taxon>
    </lineage>
</organism>
<accession>A0ABS7QPI1</accession>
<feature type="domain" description="TraD/TraG TraM recognition site" evidence="3">
    <location>
        <begin position="466"/>
        <end position="527"/>
    </location>
</feature>
<evidence type="ECO:0000259" key="3">
    <source>
        <dbReference type="Pfam" id="PF12696"/>
    </source>
</evidence>
<evidence type="ECO:0000256" key="2">
    <source>
        <dbReference type="SAM" id="Phobius"/>
    </source>
</evidence>
<dbReference type="EMBL" id="JAINVZ010000004">
    <property type="protein sequence ID" value="MBY8885084.1"/>
    <property type="molecule type" value="Genomic_DNA"/>
</dbReference>
<comment type="caution">
    <text evidence="4">The sequence shown here is derived from an EMBL/GenBank/DDBJ whole genome shotgun (WGS) entry which is preliminary data.</text>
</comment>
<keyword evidence="2" id="KW-0472">Membrane</keyword>
<dbReference type="CDD" id="cd01127">
    <property type="entry name" value="TrwB_TraG_TraD_VirD4"/>
    <property type="match status" value="1"/>
</dbReference>